<feature type="domain" description="DUF5107" evidence="2">
    <location>
        <begin position="35"/>
        <end position="308"/>
    </location>
</feature>
<dbReference type="InterPro" id="IPR033396">
    <property type="entry name" value="DUF5107"/>
</dbReference>
<gene>
    <name evidence="3" type="ORF">COY52_05555</name>
</gene>
<dbReference type="Proteomes" id="UP000229307">
    <property type="component" value="Unassembled WGS sequence"/>
</dbReference>
<accession>A0A2M7SBS7</accession>
<feature type="repeat" description="TPR" evidence="1">
    <location>
        <begin position="401"/>
        <end position="434"/>
    </location>
</feature>
<dbReference type="SUPFAM" id="SSF48452">
    <property type="entry name" value="TPR-like"/>
    <property type="match status" value="1"/>
</dbReference>
<dbReference type="AlphaFoldDB" id="A0A2M7SBS7"/>
<keyword evidence="1" id="KW-0802">TPR repeat</keyword>
<dbReference type="PANTHER" id="PTHR12558">
    <property type="entry name" value="CELL DIVISION CYCLE 16,23,27"/>
    <property type="match status" value="1"/>
</dbReference>
<reference evidence="4" key="1">
    <citation type="submission" date="2017-09" db="EMBL/GenBank/DDBJ databases">
        <title>Depth-based differentiation of microbial function through sediment-hosted aquifers and enrichment of novel symbionts in the deep terrestrial subsurface.</title>
        <authorList>
            <person name="Probst A.J."/>
            <person name="Ladd B."/>
            <person name="Jarett J.K."/>
            <person name="Geller-Mcgrath D.E."/>
            <person name="Sieber C.M.K."/>
            <person name="Emerson J.B."/>
            <person name="Anantharaman K."/>
            <person name="Thomas B.C."/>
            <person name="Malmstrom R."/>
            <person name="Stieglmeier M."/>
            <person name="Klingl A."/>
            <person name="Woyke T."/>
            <person name="Ryan C.M."/>
            <person name="Banfield J.F."/>
        </authorList>
    </citation>
    <scope>NUCLEOTIDE SEQUENCE [LARGE SCALE GENOMIC DNA]</scope>
</reference>
<dbReference type="EMBL" id="PFMR01000150">
    <property type="protein sequence ID" value="PIZ16997.1"/>
    <property type="molecule type" value="Genomic_DNA"/>
</dbReference>
<dbReference type="Pfam" id="PF17128">
    <property type="entry name" value="DUF5107"/>
    <property type="match status" value="1"/>
</dbReference>
<dbReference type="PANTHER" id="PTHR12558:SF13">
    <property type="entry name" value="CELL DIVISION CYCLE PROTEIN 27 HOMOLOG"/>
    <property type="match status" value="1"/>
</dbReference>
<comment type="caution">
    <text evidence="3">The sequence shown here is derived from an EMBL/GenBank/DDBJ whole genome shotgun (WGS) entry which is preliminary data.</text>
</comment>
<dbReference type="PROSITE" id="PS50005">
    <property type="entry name" value="TPR"/>
    <property type="match status" value="1"/>
</dbReference>
<sequence length="723" mass="83773">MESVKLYETNLTLPAYKMREDYKEPAFCGHGLNNRSVYPYTYQGNLTRIKATKTFRALIIENKYLKITMLPQLGGRIYSVFDKKKNEEMFYNPGAIKPALIAIRGAWICGGVEFNSAIIGHSVTTMSPLNCLRVEKSAAGASVTVGDIERNFRTEWQAKITLRPNKPFFETEIKINNPTPFPAPSYFWTNTALPCNDYVQIFYPAKKIRIGWAGKIDFPFNHGIDMSWIRNYIHPSDTYALGIEKDWFAVYDHQREAGVVNVADRRKCRGRKIFTWGRSDDNNTWKDRLSEDHTLYIEMQSGMFETQHETGLIRPGQTISWKEKWYPFWGAPKPIVREMQNYYIKAMKRARKKKKMPAPKPPARKKIDLFEEGVKDYRLGCDGDAEAKFRKALRKDPKNPAQLLLWLGIIYLKQGLFKKAKNMFKACLQKDRSNKEAKHYLCQISVKKVSKGRFLWNDPKDLCAPGIDPSAELYLELASRRLNAKEYSMARYLLLEYVMKCGTKIGVNPMAYYYLGSITDNKDAALVYYELAEKMKSDFVFPHRTEEIEILRKACKTAGPKCRMARYYLGSLLYSKGRPEEALKEWKTSEKLGNNDPVLLRNIGYALWRWKGNKSEAKRYYRRALSLGGGTGLQTFDEFDDLCRTTKDRKVALKILNSVPIALKNNEFIRKRLARWYLKKDPDKAIELLNEKTFYFPSEGERTVANLLQRAYFNKLKSTVHGP</sequence>
<dbReference type="Pfam" id="PF13432">
    <property type="entry name" value="TPR_16"/>
    <property type="match status" value="1"/>
</dbReference>
<dbReference type="InterPro" id="IPR019734">
    <property type="entry name" value="TPR_rpt"/>
</dbReference>
<name>A0A2M7SBS7_9BACT</name>
<dbReference type="InterPro" id="IPR011990">
    <property type="entry name" value="TPR-like_helical_dom_sf"/>
</dbReference>
<protein>
    <recommendedName>
        <fullName evidence="2">DUF5107 domain-containing protein</fullName>
    </recommendedName>
</protein>
<organism evidence="3 4">
    <name type="scientific">Candidatus Desantisbacteria bacterium CG_4_10_14_0_8_um_filter_48_22</name>
    <dbReference type="NCBI Taxonomy" id="1974543"/>
    <lineage>
        <taxon>Bacteria</taxon>
        <taxon>Candidatus Desantisiibacteriota</taxon>
    </lineage>
</organism>
<dbReference type="Gene3D" id="1.25.40.10">
    <property type="entry name" value="Tetratricopeptide repeat domain"/>
    <property type="match status" value="2"/>
</dbReference>
<evidence type="ECO:0000313" key="3">
    <source>
        <dbReference type="EMBL" id="PIZ16997.1"/>
    </source>
</evidence>
<proteinExistence type="predicted"/>
<evidence type="ECO:0000256" key="1">
    <source>
        <dbReference type="PROSITE-ProRule" id="PRU00339"/>
    </source>
</evidence>
<evidence type="ECO:0000259" key="2">
    <source>
        <dbReference type="Pfam" id="PF17128"/>
    </source>
</evidence>
<dbReference type="SMART" id="SM00028">
    <property type="entry name" value="TPR"/>
    <property type="match status" value="4"/>
</dbReference>
<evidence type="ECO:0000313" key="4">
    <source>
        <dbReference type="Proteomes" id="UP000229307"/>
    </source>
</evidence>